<evidence type="ECO:0000313" key="5">
    <source>
        <dbReference type="EMBL" id="MBK1834260.1"/>
    </source>
</evidence>
<dbReference type="GO" id="GO:0008703">
    <property type="term" value="F:5-amino-6-(5-phosphoribosylamino)uracil reductase activity"/>
    <property type="evidence" value="ECO:0007669"/>
    <property type="project" value="InterPro"/>
</dbReference>
<dbReference type="Proteomes" id="UP000604083">
    <property type="component" value="Unassembled WGS sequence"/>
</dbReference>
<sequence>MIRPHISLNFALSADGKIGTSQGGASAFTSQADLEHLWALRQQADAVLVGRGTLQADQMSLTIPDHLGPERQPLRCVISRSGHFDPDHKFFQSEGGDRHLVVTGPSGDFSPFFWEKAGARVHLLSLPDFLSRAKEELGVNRLLCEGGGSLAKTLFELDVVDEIHLTIAAHTLLGGQDSPTLTGVPGEFLPASRRYLLADWTVNEHDELLGTWRRAEEEVALVNEP</sequence>
<keyword evidence="3" id="KW-0560">Oxidoreductase</keyword>
<evidence type="ECO:0000256" key="1">
    <source>
        <dbReference type="ARBA" id="ARBA00005104"/>
    </source>
</evidence>
<dbReference type="InterPro" id="IPR002734">
    <property type="entry name" value="RibDG_C"/>
</dbReference>
<dbReference type="EMBL" id="JAENIO010000020">
    <property type="protein sequence ID" value="MBK1834260.1"/>
    <property type="molecule type" value="Genomic_DNA"/>
</dbReference>
<feature type="domain" description="Bacterial bifunctional deaminase-reductase C-terminal" evidence="4">
    <location>
        <begin position="4"/>
        <end position="184"/>
    </location>
</feature>
<keyword evidence="6" id="KW-1185">Reference proteome</keyword>
<evidence type="ECO:0000259" key="4">
    <source>
        <dbReference type="Pfam" id="PF01872"/>
    </source>
</evidence>
<proteinExistence type="predicted"/>
<dbReference type="PANTHER" id="PTHR38011">
    <property type="entry name" value="DIHYDROFOLATE REDUCTASE FAMILY PROTEIN (AFU_ORTHOLOGUE AFUA_8G06820)"/>
    <property type="match status" value="1"/>
</dbReference>
<dbReference type="PANTHER" id="PTHR38011:SF7">
    <property type="entry name" value="2,5-DIAMINO-6-RIBOSYLAMINO-4(3H)-PYRIMIDINONE 5'-PHOSPHATE REDUCTASE"/>
    <property type="match status" value="1"/>
</dbReference>
<dbReference type="Gene3D" id="3.40.430.10">
    <property type="entry name" value="Dihydrofolate Reductase, subunit A"/>
    <property type="match status" value="1"/>
</dbReference>
<reference evidence="5" key="1">
    <citation type="submission" date="2021-01" db="EMBL/GenBank/DDBJ databases">
        <title>Modified the classification status of verrucomicrobia.</title>
        <authorList>
            <person name="Feng X."/>
        </authorList>
    </citation>
    <scope>NUCLEOTIDE SEQUENCE</scope>
    <source>
        <strain evidence="5">KCTC 12986</strain>
    </source>
</reference>
<organism evidence="5 6">
    <name type="scientific">Roseibacillus ishigakijimensis</name>
    <dbReference type="NCBI Taxonomy" id="454146"/>
    <lineage>
        <taxon>Bacteria</taxon>
        <taxon>Pseudomonadati</taxon>
        <taxon>Verrucomicrobiota</taxon>
        <taxon>Verrucomicrobiia</taxon>
        <taxon>Verrucomicrobiales</taxon>
        <taxon>Verrucomicrobiaceae</taxon>
        <taxon>Roseibacillus</taxon>
    </lineage>
</organism>
<dbReference type="RefSeq" id="WP_200391694.1">
    <property type="nucleotide sequence ID" value="NZ_JAENIO010000020.1"/>
</dbReference>
<evidence type="ECO:0000256" key="3">
    <source>
        <dbReference type="ARBA" id="ARBA00023002"/>
    </source>
</evidence>
<dbReference type="SUPFAM" id="SSF53597">
    <property type="entry name" value="Dihydrofolate reductase-like"/>
    <property type="match status" value="1"/>
</dbReference>
<evidence type="ECO:0000256" key="2">
    <source>
        <dbReference type="ARBA" id="ARBA00022857"/>
    </source>
</evidence>
<evidence type="ECO:0000313" key="6">
    <source>
        <dbReference type="Proteomes" id="UP000604083"/>
    </source>
</evidence>
<accession>A0A934VMS2</accession>
<dbReference type="AlphaFoldDB" id="A0A934VMS2"/>
<dbReference type="GO" id="GO:0009231">
    <property type="term" value="P:riboflavin biosynthetic process"/>
    <property type="evidence" value="ECO:0007669"/>
    <property type="project" value="InterPro"/>
</dbReference>
<comment type="caution">
    <text evidence="5">The sequence shown here is derived from an EMBL/GenBank/DDBJ whole genome shotgun (WGS) entry which is preliminary data.</text>
</comment>
<dbReference type="Pfam" id="PF01872">
    <property type="entry name" value="RibD_C"/>
    <property type="match status" value="1"/>
</dbReference>
<dbReference type="InterPro" id="IPR024072">
    <property type="entry name" value="DHFR-like_dom_sf"/>
</dbReference>
<name>A0A934VMS2_9BACT</name>
<protein>
    <submittedName>
        <fullName evidence="5">RibD family protein</fullName>
    </submittedName>
</protein>
<gene>
    <name evidence="5" type="ORF">JIN78_09330</name>
</gene>
<keyword evidence="2" id="KW-0521">NADP</keyword>
<comment type="pathway">
    <text evidence="1">Cofactor biosynthesis; riboflavin biosynthesis.</text>
</comment>
<dbReference type="InterPro" id="IPR050765">
    <property type="entry name" value="Riboflavin_Biosynth_HTPR"/>
</dbReference>